<dbReference type="AlphaFoldDB" id="A0AAD7GED2"/>
<gene>
    <name evidence="1" type="ORF">B0H17DRAFT_1136533</name>
</gene>
<evidence type="ECO:0000313" key="2">
    <source>
        <dbReference type="Proteomes" id="UP001221757"/>
    </source>
</evidence>
<dbReference type="EMBL" id="JARKIE010000091">
    <property type="protein sequence ID" value="KAJ7687028.1"/>
    <property type="molecule type" value="Genomic_DNA"/>
</dbReference>
<reference evidence="1" key="1">
    <citation type="submission" date="2023-03" db="EMBL/GenBank/DDBJ databases">
        <title>Massive genome expansion in bonnet fungi (Mycena s.s.) driven by repeated elements and novel gene families across ecological guilds.</title>
        <authorList>
            <consortium name="Lawrence Berkeley National Laboratory"/>
            <person name="Harder C.B."/>
            <person name="Miyauchi S."/>
            <person name="Viragh M."/>
            <person name="Kuo A."/>
            <person name="Thoen E."/>
            <person name="Andreopoulos B."/>
            <person name="Lu D."/>
            <person name="Skrede I."/>
            <person name="Drula E."/>
            <person name="Henrissat B."/>
            <person name="Morin E."/>
            <person name="Kohler A."/>
            <person name="Barry K."/>
            <person name="LaButti K."/>
            <person name="Morin E."/>
            <person name="Salamov A."/>
            <person name="Lipzen A."/>
            <person name="Mereny Z."/>
            <person name="Hegedus B."/>
            <person name="Baldrian P."/>
            <person name="Stursova M."/>
            <person name="Weitz H."/>
            <person name="Taylor A."/>
            <person name="Grigoriev I.V."/>
            <person name="Nagy L.G."/>
            <person name="Martin F."/>
            <person name="Kauserud H."/>
        </authorList>
    </citation>
    <scope>NUCLEOTIDE SEQUENCE</scope>
    <source>
        <strain evidence="1">CBHHK067</strain>
    </source>
</reference>
<proteinExistence type="predicted"/>
<name>A0AAD7GED2_MYCRO</name>
<sequence>MSHLQGHPTAVNGTSHGVVWDIPSIEVGRPTFVMGCPMSHSLPRRRHIPMGNTETYPTRALGAYSSKAVGGGAFKGGRRRHLSKAVGKGGRWRHIPTGNAEAHLTRALGAYLSKAVGGGAFKGGRQRHIPTGNAEYFFYKQDIPNFNCSKRQLDARPLG</sequence>
<evidence type="ECO:0000313" key="1">
    <source>
        <dbReference type="EMBL" id="KAJ7687028.1"/>
    </source>
</evidence>
<keyword evidence="2" id="KW-1185">Reference proteome</keyword>
<dbReference type="Proteomes" id="UP001221757">
    <property type="component" value="Unassembled WGS sequence"/>
</dbReference>
<accession>A0AAD7GED2</accession>
<protein>
    <submittedName>
        <fullName evidence="1">Uncharacterized protein</fullName>
    </submittedName>
</protein>
<organism evidence="1 2">
    <name type="scientific">Mycena rosella</name>
    <name type="common">Pink bonnet</name>
    <name type="synonym">Agaricus rosellus</name>
    <dbReference type="NCBI Taxonomy" id="1033263"/>
    <lineage>
        <taxon>Eukaryota</taxon>
        <taxon>Fungi</taxon>
        <taxon>Dikarya</taxon>
        <taxon>Basidiomycota</taxon>
        <taxon>Agaricomycotina</taxon>
        <taxon>Agaricomycetes</taxon>
        <taxon>Agaricomycetidae</taxon>
        <taxon>Agaricales</taxon>
        <taxon>Marasmiineae</taxon>
        <taxon>Mycenaceae</taxon>
        <taxon>Mycena</taxon>
    </lineage>
</organism>
<comment type="caution">
    <text evidence="1">The sequence shown here is derived from an EMBL/GenBank/DDBJ whole genome shotgun (WGS) entry which is preliminary data.</text>
</comment>